<dbReference type="EMBL" id="ML004430">
    <property type="protein sequence ID" value="RKP32610.1"/>
    <property type="molecule type" value="Genomic_DNA"/>
</dbReference>
<evidence type="ECO:0000313" key="1">
    <source>
        <dbReference type="EMBL" id="RKP32610.1"/>
    </source>
</evidence>
<sequence>MLRLRPILRAFATYISLQLPEPRKPCFFRNALNYVNYVNAVDARVQDLEKTPHQVLAAELMASIETRPELLALLLLLHYEFYVLGITPTSPKTVTPAQLRAYVWAYVWKLSKINGVFWEQCYLMDIAQHPHKLGILPANIGVLGPANFTHEQYNTLQSGVYKGVDFRDFPIMGTSWKKRKPVPES</sequence>
<gene>
    <name evidence="1" type="ORF">METBISCDRAFT_21298</name>
</gene>
<name>A0A4P9ZKE5_9ASCO</name>
<dbReference type="OrthoDB" id="4092895at2759"/>
<accession>A0A4P9ZKE5</accession>
<organism evidence="1 2">
    <name type="scientific">Metschnikowia bicuspidata</name>
    <dbReference type="NCBI Taxonomy" id="27322"/>
    <lineage>
        <taxon>Eukaryota</taxon>
        <taxon>Fungi</taxon>
        <taxon>Dikarya</taxon>
        <taxon>Ascomycota</taxon>
        <taxon>Saccharomycotina</taxon>
        <taxon>Pichiomycetes</taxon>
        <taxon>Metschnikowiaceae</taxon>
        <taxon>Metschnikowia</taxon>
    </lineage>
</organism>
<proteinExistence type="predicted"/>
<keyword evidence="2" id="KW-1185">Reference proteome</keyword>
<evidence type="ECO:0000313" key="2">
    <source>
        <dbReference type="Proteomes" id="UP000268321"/>
    </source>
</evidence>
<reference evidence="2" key="1">
    <citation type="journal article" date="2018" name="Nat. Microbiol.">
        <title>Leveraging single-cell genomics to expand the fungal tree of life.</title>
        <authorList>
            <person name="Ahrendt S.R."/>
            <person name="Quandt C.A."/>
            <person name="Ciobanu D."/>
            <person name="Clum A."/>
            <person name="Salamov A."/>
            <person name="Andreopoulos B."/>
            <person name="Cheng J.F."/>
            <person name="Woyke T."/>
            <person name="Pelin A."/>
            <person name="Henrissat B."/>
            <person name="Reynolds N.K."/>
            <person name="Benny G.L."/>
            <person name="Smith M.E."/>
            <person name="James T.Y."/>
            <person name="Grigoriev I.V."/>
        </authorList>
    </citation>
    <scope>NUCLEOTIDE SEQUENCE [LARGE SCALE GENOMIC DNA]</scope>
    <source>
        <strain evidence="2">Baker2002</strain>
    </source>
</reference>
<dbReference type="Proteomes" id="UP000268321">
    <property type="component" value="Unassembled WGS sequence"/>
</dbReference>
<protein>
    <submittedName>
        <fullName evidence="1">Uncharacterized protein</fullName>
    </submittedName>
</protein>
<dbReference type="AlphaFoldDB" id="A0A4P9ZKE5"/>